<dbReference type="RefSeq" id="WP_129355271.1">
    <property type="nucleotide sequence ID" value="NZ_CP012670.1"/>
</dbReference>
<dbReference type="Proteomes" id="UP000295781">
    <property type="component" value="Chromosome"/>
</dbReference>
<reference evidence="2 3" key="1">
    <citation type="submission" date="2015-09" db="EMBL/GenBank/DDBJ databases">
        <title>Sorangium comparison.</title>
        <authorList>
            <person name="Zaburannyi N."/>
            <person name="Bunk B."/>
            <person name="Overmann J."/>
            <person name="Mueller R."/>
        </authorList>
    </citation>
    <scope>NUCLEOTIDE SEQUENCE [LARGE SCALE GENOMIC DNA]</scope>
    <source>
        <strain evidence="2 3">So ceGT47</strain>
    </source>
</reference>
<sequence length="106" mass="11734">MSADAERLRRAVRETVARWLRVELAPPADTLATRWIDVVQGWQRLQLVIGVLWLPAQRPRAPRDVTVTISDTWRRPPRSPPAGPARAGCAARSRRASCASSATRAA</sequence>
<dbReference type="AlphaFoldDB" id="A0A4P2QBU1"/>
<organism evidence="2 3">
    <name type="scientific">Sorangium cellulosum</name>
    <name type="common">Polyangium cellulosum</name>
    <dbReference type="NCBI Taxonomy" id="56"/>
    <lineage>
        <taxon>Bacteria</taxon>
        <taxon>Pseudomonadati</taxon>
        <taxon>Myxococcota</taxon>
        <taxon>Polyangia</taxon>
        <taxon>Polyangiales</taxon>
        <taxon>Polyangiaceae</taxon>
        <taxon>Sorangium</taxon>
    </lineage>
</organism>
<protein>
    <submittedName>
        <fullName evidence="2">Uncharacterized protein</fullName>
    </submittedName>
</protein>
<name>A0A4P2QBU1_SORCE</name>
<accession>A0A4P2QBU1</accession>
<feature type="compositionally biased region" description="Low complexity" evidence="1">
    <location>
        <begin position="84"/>
        <end position="106"/>
    </location>
</feature>
<dbReference type="EMBL" id="CP012670">
    <property type="protein sequence ID" value="AUX27184.1"/>
    <property type="molecule type" value="Genomic_DNA"/>
</dbReference>
<gene>
    <name evidence="2" type="ORF">SOCEGT47_077650</name>
</gene>
<evidence type="ECO:0000256" key="1">
    <source>
        <dbReference type="SAM" id="MobiDB-lite"/>
    </source>
</evidence>
<evidence type="ECO:0000313" key="3">
    <source>
        <dbReference type="Proteomes" id="UP000295781"/>
    </source>
</evidence>
<evidence type="ECO:0000313" key="2">
    <source>
        <dbReference type="EMBL" id="AUX27184.1"/>
    </source>
</evidence>
<feature type="region of interest" description="Disordered" evidence="1">
    <location>
        <begin position="71"/>
        <end position="106"/>
    </location>
</feature>
<proteinExistence type="predicted"/>